<keyword evidence="2" id="KW-1185">Reference proteome</keyword>
<evidence type="ECO:0000313" key="2">
    <source>
        <dbReference type="Proteomes" id="UP000182114"/>
    </source>
</evidence>
<organism evidence="1 2">
    <name type="scientific">Cellulophaga baltica</name>
    <dbReference type="NCBI Taxonomy" id="76594"/>
    <lineage>
        <taxon>Bacteria</taxon>
        <taxon>Pseudomonadati</taxon>
        <taxon>Bacteroidota</taxon>
        <taxon>Flavobacteriia</taxon>
        <taxon>Flavobacteriales</taxon>
        <taxon>Flavobacteriaceae</taxon>
        <taxon>Cellulophaga</taxon>
    </lineage>
</organism>
<sequence length="875" mass="101002">MQLRFSAIILILLLQQGIHGQTIEGKIIDKSGTPIEFTVITAKNSEASSIVLAYGISNENGHYKLELKKDIDSLILEYKNPKYFNKTIKITNIIKAKNLISTITLVENPTKLEEVVVYSKPTPVIVNKDTTNYKIDSFLDGSESVVEDLIKKLPGIRVSDNGQISFKGVPIKSLLLDGDDLFGENYTIGSKNIDIEAIEGLSAIENYQENSLLKDIKKSNEVALNLSLKKGETNFSNGSKIGLGVENKLDLSSTTLGISKKIKTFSTIKYNNIGIDDSPYDYFATNNYNLKNLEKNERNLGNILNDAELSTQLPDDRTRINSTIFSSINTILKITDKIDLKANFDLKKDRLEREILTNLSYFDKNQTEINQSEELKIKPKIYNTKLNFKYILSDKELIEVNSTLENDHLKSEDKVDINGSLQESFINRAVHKNHQILNYTNRIDKNSAFTSSILLNNDKNFEKLNVLSDFNIDSGINLEQTINQLKTYINFENSLLLHYNKFDIDINLGYSEENNKLNSNLNADQTEEMLTNKIDFNKNLIFLNNKFSYRKDKWIFNTSLNLNYLDQNLQDIERLTVKNNTTFYINPKLSIFYKANNKNIIHFSSQYDEKGLDLENTFENSIFNSYRTSTKNSFELETLKYYSGQLTYNYNDFFNLFQLNAGMNYYHQKNNFLSNIIIDDINIVNENLLKNVYSDNISFNLFADKYIGIFKSNFKFNFVQSINNYSNVINSSNLRNNKVFTKLFENRIKTGFVGMFNFENSLQVRYSTFKSISDISNKSINNSFKIFFRPQKRLNITTTIDYYLTDNRKDNSFSFLDMSLNYSTKNEKLKFSLISRNLQLTGKDYTQRNISDIFDSTTSINLQREFLLLSIDFRL</sequence>
<protein>
    <recommendedName>
        <fullName evidence="3">CarboxypepD_reg-like domain-containing protein</fullName>
    </recommendedName>
</protein>
<reference evidence="2" key="1">
    <citation type="submission" date="2016-10" db="EMBL/GenBank/DDBJ databases">
        <authorList>
            <person name="Varghese N."/>
            <person name="Submissions S."/>
        </authorList>
    </citation>
    <scope>NUCLEOTIDE SEQUENCE [LARGE SCALE GENOMIC DNA]</scope>
    <source>
        <strain evidence="2">DSM 24729</strain>
    </source>
</reference>
<accession>A0A1G7H3N7</accession>
<dbReference type="RefSeq" id="WP_074538357.1">
    <property type="nucleotide sequence ID" value="NZ_FNBD01000005.1"/>
</dbReference>
<dbReference type="SUPFAM" id="SSF49464">
    <property type="entry name" value="Carboxypeptidase regulatory domain-like"/>
    <property type="match status" value="1"/>
</dbReference>
<dbReference type="AlphaFoldDB" id="A0A1G7H3N7"/>
<dbReference type="InterPro" id="IPR008969">
    <property type="entry name" value="CarboxyPept-like_regulatory"/>
</dbReference>
<gene>
    <name evidence="1" type="ORF">SAMN04487992_105254</name>
</gene>
<evidence type="ECO:0008006" key="3">
    <source>
        <dbReference type="Google" id="ProtNLM"/>
    </source>
</evidence>
<name>A0A1G7H3N7_9FLAO</name>
<proteinExistence type="predicted"/>
<dbReference type="Proteomes" id="UP000182114">
    <property type="component" value="Unassembled WGS sequence"/>
</dbReference>
<dbReference type="EMBL" id="FNBD01000005">
    <property type="protein sequence ID" value="SDE95026.1"/>
    <property type="molecule type" value="Genomic_DNA"/>
</dbReference>
<evidence type="ECO:0000313" key="1">
    <source>
        <dbReference type="EMBL" id="SDE95026.1"/>
    </source>
</evidence>